<comment type="similarity">
    <text evidence="1">Belongs to the sigma-70 factor family. ECF subfamily.</text>
</comment>
<dbReference type="Pfam" id="PF08281">
    <property type="entry name" value="Sigma70_r4_2"/>
    <property type="match status" value="1"/>
</dbReference>
<evidence type="ECO:0000313" key="8">
    <source>
        <dbReference type="Proteomes" id="UP000301309"/>
    </source>
</evidence>
<feature type="domain" description="RNA polymerase sigma factor 70 region 4 type 2" evidence="6">
    <location>
        <begin position="119"/>
        <end position="171"/>
    </location>
</feature>
<keyword evidence="2" id="KW-0805">Transcription regulation</keyword>
<dbReference type="NCBIfam" id="TIGR02937">
    <property type="entry name" value="sigma70-ECF"/>
    <property type="match status" value="1"/>
</dbReference>
<dbReference type="EMBL" id="BJHW01000003">
    <property type="protein sequence ID" value="GDY60606.1"/>
    <property type="molecule type" value="Genomic_DNA"/>
</dbReference>
<dbReference type="SUPFAM" id="SSF88659">
    <property type="entry name" value="Sigma3 and sigma4 domains of RNA polymerase sigma factors"/>
    <property type="match status" value="1"/>
</dbReference>
<dbReference type="GO" id="GO:0006352">
    <property type="term" value="P:DNA-templated transcription initiation"/>
    <property type="evidence" value="ECO:0007669"/>
    <property type="project" value="InterPro"/>
</dbReference>
<dbReference type="InterPro" id="IPR013324">
    <property type="entry name" value="RNA_pol_sigma_r3/r4-like"/>
</dbReference>
<dbReference type="PANTHER" id="PTHR43133">
    <property type="entry name" value="RNA POLYMERASE ECF-TYPE SIGMA FACTO"/>
    <property type="match status" value="1"/>
</dbReference>
<dbReference type="SUPFAM" id="SSF88946">
    <property type="entry name" value="Sigma2 domain of RNA polymerase sigma factors"/>
    <property type="match status" value="1"/>
</dbReference>
<comment type="caution">
    <text evidence="7">The sequence shown here is derived from an EMBL/GenBank/DDBJ whole genome shotgun (WGS) entry which is preliminary data.</text>
</comment>
<dbReference type="Proteomes" id="UP000301309">
    <property type="component" value="Unassembled WGS sequence"/>
</dbReference>
<evidence type="ECO:0000313" key="7">
    <source>
        <dbReference type="EMBL" id="GDY60606.1"/>
    </source>
</evidence>
<evidence type="ECO:0000256" key="3">
    <source>
        <dbReference type="ARBA" id="ARBA00023082"/>
    </source>
</evidence>
<dbReference type="InterPro" id="IPR013249">
    <property type="entry name" value="RNA_pol_sigma70_r4_t2"/>
</dbReference>
<keyword evidence="3" id="KW-0731">Sigma factor</keyword>
<keyword evidence="5" id="KW-0804">Transcription</keyword>
<evidence type="ECO:0000259" key="6">
    <source>
        <dbReference type="Pfam" id="PF08281"/>
    </source>
</evidence>
<gene>
    <name evidence="7" type="ORF">SVIO_112290</name>
</gene>
<dbReference type="CDD" id="cd06171">
    <property type="entry name" value="Sigma70_r4"/>
    <property type="match status" value="1"/>
</dbReference>
<dbReference type="RefSeq" id="WP_137982459.1">
    <property type="nucleotide sequence ID" value="NZ_BAAASO010000065.1"/>
</dbReference>
<evidence type="ECO:0000256" key="5">
    <source>
        <dbReference type="ARBA" id="ARBA00023163"/>
    </source>
</evidence>
<name>A0A4D4LMQ6_STRVO</name>
<dbReference type="InterPro" id="IPR039425">
    <property type="entry name" value="RNA_pol_sigma-70-like"/>
</dbReference>
<keyword evidence="8" id="KW-1185">Reference proteome</keyword>
<proteinExistence type="inferred from homology"/>
<evidence type="ECO:0000256" key="1">
    <source>
        <dbReference type="ARBA" id="ARBA00010641"/>
    </source>
</evidence>
<dbReference type="PANTHER" id="PTHR43133:SF8">
    <property type="entry name" value="RNA POLYMERASE SIGMA FACTOR HI_1459-RELATED"/>
    <property type="match status" value="1"/>
</dbReference>
<reference evidence="7 8" key="1">
    <citation type="journal article" date="2020" name="Int. J. Syst. Evol. Microbiol.">
        <title>Reclassification of Streptomyces castelarensis and Streptomyces sporoclivatus as later heterotypic synonyms of Streptomyces antimycoticus.</title>
        <authorList>
            <person name="Komaki H."/>
            <person name="Tamura T."/>
        </authorList>
    </citation>
    <scope>NUCLEOTIDE SEQUENCE [LARGE SCALE GENOMIC DNA]</scope>
    <source>
        <strain evidence="7 8">NBRC 13459</strain>
    </source>
</reference>
<dbReference type="GO" id="GO:0016987">
    <property type="term" value="F:sigma factor activity"/>
    <property type="evidence" value="ECO:0007669"/>
    <property type="project" value="UniProtKB-KW"/>
</dbReference>
<dbReference type="OrthoDB" id="4350410at2"/>
<evidence type="ECO:0000256" key="4">
    <source>
        <dbReference type="ARBA" id="ARBA00023125"/>
    </source>
</evidence>
<dbReference type="InterPro" id="IPR014284">
    <property type="entry name" value="RNA_pol_sigma-70_dom"/>
</dbReference>
<keyword evidence="4" id="KW-0238">DNA-binding</keyword>
<dbReference type="GO" id="GO:0003677">
    <property type="term" value="F:DNA binding"/>
    <property type="evidence" value="ECO:0007669"/>
    <property type="project" value="UniProtKB-KW"/>
</dbReference>
<dbReference type="Gene3D" id="1.10.1740.10">
    <property type="match status" value="1"/>
</dbReference>
<dbReference type="InterPro" id="IPR036388">
    <property type="entry name" value="WH-like_DNA-bd_sf"/>
</dbReference>
<sequence>MTKGFDFPDSGLTPGMPVEFEAFYEMHRADYIHWAELYLGNRADAEEAVDRAFEQLALDWPEVLVQEKPAAYAWVVMKHRTIDVARERGRRLELIDTAPFETVELRNAVDPIGELEESLKIYRAISALPERQHDVIVLRYCLGHTITETADILGITEAGVRSTARYAKRRLKEALGLEKEGSADDHTH</sequence>
<dbReference type="AlphaFoldDB" id="A0A4D4LMQ6"/>
<protein>
    <submittedName>
        <fullName evidence="7">RNA polymerase sigma24 factor</fullName>
    </submittedName>
</protein>
<dbReference type="Gene3D" id="1.10.10.10">
    <property type="entry name" value="Winged helix-like DNA-binding domain superfamily/Winged helix DNA-binding domain"/>
    <property type="match status" value="1"/>
</dbReference>
<organism evidence="7 8">
    <name type="scientific">Streptomyces violaceusniger</name>
    <dbReference type="NCBI Taxonomy" id="68280"/>
    <lineage>
        <taxon>Bacteria</taxon>
        <taxon>Bacillati</taxon>
        <taxon>Actinomycetota</taxon>
        <taxon>Actinomycetes</taxon>
        <taxon>Kitasatosporales</taxon>
        <taxon>Streptomycetaceae</taxon>
        <taxon>Streptomyces</taxon>
        <taxon>Streptomyces violaceusniger group</taxon>
    </lineage>
</organism>
<accession>A0A4D4LMQ6</accession>
<dbReference type="InterPro" id="IPR013325">
    <property type="entry name" value="RNA_pol_sigma_r2"/>
</dbReference>
<evidence type="ECO:0000256" key="2">
    <source>
        <dbReference type="ARBA" id="ARBA00023015"/>
    </source>
</evidence>